<organism evidence="1 2">
    <name type="scientific">Catharanthus roseus</name>
    <name type="common">Madagascar periwinkle</name>
    <name type="synonym">Vinca rosea</name>
    <dbReference type="NCBI Taxonomy" id="4058"/>
    <lineage>
        <taxon>Eukaryota</taxon>
        <taxon>Viridiplantae</taxon>
        <taxon>Streptophyta</taxon>
        <taxon>Embryophyta</taxon>
        <taxon>Tracheophyta</taxon>
        <taxon>Spermatophyta</taxon>
        <taxon>Magnoliopsida</taxon>
        <taxon>eudicotyledons</taxon>
        <taxon>Gunneridae</taxon>
        <taxon>Pentapetalae</taxon>
        <taxon>asterids</taxon>
        <taxon>lamiids</taxon>
        <taxon>Gentianales</taxon>
        <taxon>Apocynaceae</taxon>
        <taxon>Rauvolfioideae</taxon>
        <taxon>Vinceae</taxon>
        <taxon>Catharanthinae</taxon>
        <taxon>Catharanthus</taxon>
    </lineage>
</organism>
<evidence type="ECO:0000313" key="2">
    <source>
        <dbReference type="Proteomes" id="UP001060085"/>
    </source>
</evidence>
<keyword evidence="2" id="KW-1185">Reference proteome</keyword>
<protein>
    <submittedName>
        <fullName evidence="1">Uncharacterized protein</fullName>
    </submittedName>
</protein>
<reference evidence="2" key="1">
    <citation type="journal article" date="2023" name="Nat. Plants">
        <title>Single-cell RNA sequencing provides a high-resolution roadmap for understanding the multicellular compartmentation of specialized metabolism.</title>
        <authorList>
            <person name="Sun S."/>
            <person name="Shen X."/>
            <person name="Li Y."/>
            <person name="Li Y."/>
            <person name="Wang S."/>
            <person name="Li R."/>
            <person name="Zhang H."/>
            <person name="Shen G."/>
            <person name="Guo B."/>
            <person name="Wei J."/>
            <person name="Xu J."/>
            <person name="St-Pierre B."/>
            <person name="Chen S."/>
            <person name="Sun C."/>
        </authorList>
    </citation>
    <scope>NUCLEOTIDE SEQUENCE [LARGE SCALE GENOMIC DNA]</scope>
</reference>
<dbReference type="EMBL" id="CM044706">
    <property type="protein sequence ID" value="KAI5658119.1"/>
    <property type="molecule type" value="Genomic_DNA"/>
</dbReference>
<accession>A0ACC0ABE2</accession>
<proteinExistence type="predicted"/>
<comment type="caution">
    <text evidence="1">The sequence shown here is derived from an EMBL/GenBank/DDBJ whole genome shotgun (WGS) entry which is preliminary data.</text>
</comment>
<evidence type="ECO:0000313" key="1">
    <source>
        <dbReference type="EMBL" id="KAI5658119.1"/>
    </source>
</evidence>
<name>A0ACC0ABE2_CATRO</name>
<gene>
    <name evidence="1" type="ORF">M9H77_26912</name>
</gene>
<sequence>MGKSFWLGWWYTMSTDGHLPTQSHQEGTSDTTRMNLNETLQYYGENPNVGQAYYGGYHGGQQGDKALEEIKWNVPNTFGLGATNGDCIHVITELLGCALANDEKCKANDEKSKATCKNLGRIEGSHERKIYTGA</sequence>
<dbReference type="Proteomes" id="UP001060085">
    <property type="component" value="Linkage Group LG06"/>
</dbReference>